<dbReference type="PRINTS" id="PR00385">
    <property type="entry name" value="P450"/>
</dbReference>
<dbReference type="InterPro" id="IPR017972">
    <property type="entry name" value="Cyt_P450_CS"/>
</dbReference>
<evidence type="ECO:0000256" key="4">
    <source>
        <dbReference type="ARBA" id="ARBA00010617"/>
    </source>
</evidence>
<dbReference type="InterPro" id="IPR036396">
    <property type="entry name" value="Cyt_P450_sf"/>
</dbReference>
<dbReference type="GO" id="GO:0020037">
    <property type="term" value="F:heme binding"/>
    <property type="evidence" value="ECO:0007669"/>
    <property type="project" value="InterPro"/>
</dbReference>
<dbReference type="PRINTS" id="PR00465">
    <property type="entry name" value="EP450IV"/>
</dbReference>
<keyword evidence="6 15" id="KW-0812">Transmembrane</keyword>
<dbReference type="PANTHER" id="PTHR24305:SF166">
    <property type="entry name" value="CYTOCHROME P450 12A4, MITOCHONDRIAL-RELATED"/>
    <property type="match status" value="1"/>
</dbReference>
<evidence type="ECO:0000256" key="8">
    <source>
        <dbReference type="ARBA" id="ARBA00022989"/>
    </source>
</evidence>
<evidence type="ECO:0000256" key="10">
    <source>
        <dbReference type="ARBA" id="ARBA00023004"/>
    </source>
</evidence>
<evidence type="ECO:0000313" key="16">
    <source>
        <dbReference type="EMBL" id="KAJ7770931.1"/>
    </source>
</evidence>
<dbReference type="PROSITE" id="PS00086">
    <property type="entry name" value="CYTOCHROME_P450"/>
    <property type="match status" value="1"/>
</dbReference>
<feature type="binding site" description="axial binding residue" evidence="13">
    <location>
        <position position="461"/>
    </location>
    <ligand>
        <name>heme</name>
        <dbReference type="ChEBI" id="CHEBI:30413"/>
    </ligand>
    <ligandPart>
        <name>Fe</name>
        <dbReference type="ChEBI" id="CHEBI:18248"/>
    </ligandPart>
</feature>
<evidence type="ECO:0000256" key="2">
    <source>
        <dbReference type="ARBA" id="ARBA00004370"/>
    </source>
</evidence>
<evidence type="ECO:0000256" key="12">
    <source>
        <dbReference type="ARBA" id="ARBA00023136"/>
    </source>
</evidence>
<keyword evidence="17" id="KW-1185">Reference proteome</keyword>
<comment type="similarity">
    <text evidence="4 14">Belongs to the cytochrome P450 family.</text>
</comment>
<comment type="pathway">
    <text evidence="3">Secondary metabolite biosynthesis; terpenoid biosynthesis.</text>
</comment>
<keyword evidence="11 14" id="KW-0503">Monooxygenase</keyword>
<evidence type="ECO:0000256" key="15">
    <source>
        <dbReference type="SAM" id="Phobius"/>
    </source>
</evidence>
<sequence length="517" mass="57807">MLSIVGYTVLAGLALVGFALVFFAVGKFLVHFISTRISLYHVPGPSSTSLLWGEEWNLYHNAPGSHYLEWHQQFGKVLKFRGACGHQVLSITDERAVSFIVGAEGIYKFPKPDGVRAWFQKTLGEGILWIEGKEAHERQRRSLAPALTQQSVRNFTHIFYETSGKLAAQWTKLLDNCQSEEVEIEVTNWAGRFALDTVARAAFSYDFNLLSGEPNALAEALDGLTNNENKLSSFYMRALFWTFPSILSIGKKGEMIRRTKAELGAIARRMLKDAKIAVDTHLTDDKTLMALMLKAAAANDQRLHEDEIVAQMRTVLSAGYETVSAIVAWVLYELAMNPGLQEELRVEISNSPPGDPTLNELTNLPILNSVILETLRVHPAILENHHQAAENISVPLSEPAPGTSVSQLIIPKGTLVVIPVNVLQMDPDLWGQDAHLFRPERWQGREDKRNLFAFSQGPRFCIGQRFALAEIKALTVTLVRQFSFRCPYEIEAFQSFVIRPRVKGQGASSLPLLVRRL</sequence>
<keyword evidence="10 13" id="KW-0408">Iron</keyword>
<organism evidence="16 17">
    <name type="scientific">Mycena maculata</name>
    <dbReference type="NCBI Taxonomy" id="230809"/>
    <lineage>
        <taxon>Eukaryota</taxon>
        <taxon>Fungi</taxon>
        <taxon>Dikarya</taxon>
        <taxon>Basidiomycota</taxon>
        <taxon>Agaricomycotina</taxon>
        <taxon>Agaricomycetes</taxon>
        <taxon>Agaricomycetidae</taxon>
        <taxon>Agaricales</taxon>
        <taxon>Marasmiineae</taxon>
        <taxon>Mycenaceae</taxon>
        <taxon>Mycena</taxon>
    </lineage>
</organism>
<dbReference type="InterPro" id="IPR001128">
    <property type="entry name" value="Cyt_P450"/>
</dbReference>
<evidence type="ECO:0000313" key="17">
    <source>
        <dbReference type="Proteomes" id="UP001215280"/>
    </source>
</evidence>
<dbReference type="InterPro" id="IPR002403">
    <property type="entry name" value="Cyt_P450_E_grp-IV"/>
</dbReference>
<keyword evidence="7 13" id="KW-0479">Metal-binding</keyword>
<dbReference type="GO" id="GO:0004497">
    <property type="term" value="F:monooxygenase activity"/>
    <property type="evidence" value="ECO:0007669"/>
    <property type="project" value="UniProtKB-KW"/>
</dbReference>
<accession>A0AAD7JWL1</accession>
<evidence type="ECO:0000256" key="7">
    <source>
        <dbReference type="ARBA" id="ARBA00022723"/>
    </source>
</evidence>
<proteinExistence type="inferred from homology"/>
<dbReference type="PANTHER" id="PTHR24305">
    <property type="entry name" value="CYTOCHROME P450"/>
    <property type="match status" value="1"/>
</dbReference>
<evidence type="ECO:0000256" key="1">
    <source>
        <dbReference type="ARBA" id="ARBA00001971"/>
    </source>
</evidence>
<dbReference type="GO" id="GO:0005506">
    <property type="term" value="F:iron ion binding"/>
    <property type="evidence" value="ECO:0007669"/>
    <property type="project" value="InterPro"/>
</dbReference>
<gene>
    <name evidence="16" type="ORF">DFH07DRAFT_259911</name>
</gene>
<keyword evidence="8 15" id="KW-1133">Transmembrane helix</keyword>
<feature type="transmembrane region" description="Helical" evidence="15">
    <location>
        <begin position="6"/>
        <end position="30"/>
    </location>
</feature>
<evidence type="ECO:0000256" key="11">
    <source>
        <dbReference type="ARBA" id="ARBA00023033"/>
    </source>
</evidence>
<comment type="subcellular location">
    <subcellularLocation>
        <location evidence="2">Membrane</location>
    </subcellularLocation>
</comment>
<dbReference type="Proteomes" id="UP001215280">
    <property type="component" value="Unassembled WGS sequence"/>
</dbReference>
<dbReference type="GO" id="GO:0016020">
    <property type="term" value="C:membrane"/>
    <property type="evidence" value="ECO:0007669"/>
    <property type="project" value="UniProtKB-SubCell"/>
</dbReference>
<evidence type="ECO:0000256" key="5">
    <source>
        <dbReference type="ARBA" id="ARBA00022617"/>
    </source>
</evidence>
<dbReference type="InterPro" id="IPR050121">
    <property type="entry name" value="Cytochrome_P450_monoxygenase"/>
</dbReference>
<protein>
    <submittedName>
        <fullName evidence="16">Cytochrome P450</fullName>
    </submittedName>
</protein>
<dbReference type="SUPFAM" id="SSF48264">
    <property type="entry name" value="Cytochrome P450"/>
    <property type="match status" value="1"/>
</dbReference>
<dbReference type="AlphaFoldDB" id="A0AAD7JWL1"/>
<dbReference type="Pfam" id="PF00067">
    <property type="entry name" value="p450"/>
    <property type="match status" value="1"/>
</dbReference>
<evidence type="ECO:0000256" key="13">
    <source>
        <dbReference type="PIRSR" id="PIRSR602403-1"/>
    </source>
</evidence>
<evidence type="ECO:0000256" key="14">
    <source>
        <dbReference type="RuleBase" id="RU000461"/>
    </source>
</evidence>
<keyword evidence="12 15" id="KW-0472">Membrane</keyword>
<keyword evidence="5 13" id="KW-0349">Heme</keyword>
<comment type="caution">
    <text evidence="16">The sequence shown here is derived from an EMBL/GenBank/DDBJ whole genome shotgun (WGS) entry which is preliminary data.</text>
</comment>
<name>A0AAD7JWL1_9AGAR</name>
<dbReference type="GO" id="GO:0016705">
    <property type="term" value="F:oxidoreductase activity, acting on paired donors, with incorporation or reduction of molecular oxygen"/>
    <property type="evidence" value="ECO:0007669"/>
    <property type="project" value="InterPro"/>
</dbReference>
<comment type="cofactor">
    <cofactor evidence="1 13">
        <name>heme</name>
        <dbReference type="ChEBI" id="CHEBI:30413"/>
    </cofactor>
</comment>
<evidence type="ECO:0000256" key="6">
    <source>
        <dbReference type="ARBA" id="ARBA00022692"/>
    </source>
</evidence>
<dbReference type="EMBL" id="JARJLG010000023">
    <property type="protein sequence ID" value="KAJ7770931.1"/>
    <property type="molecule type" value="Genomic_DNA"/>
</dbReference>
<dbReference type="Gene3D" id="1.10.630.10">
    <property type="entry name" value="Cytochrome P450"/>
    <property type="match status" value="1"/>
</dbReference>
<evidence type="ECO:0000256" key="3">
    <source>
        <dbReference type="ARBA" id="ARBA00004721"/>
    </source>
</evidence>
<reference evidence="16" key="1">
    <citation type="submission" date="2023-03" db="EMBL/GenBank/DDBJ databases">
        <title>Massive genome expansion in bonnet fungi (Mycena s.s.) driven by repeated elements and novel gene families across ecological guilds.</title>
        <authorList>
            <consortium name="Lawrence Berkeley National Laboratory"/>
            <person name="Harder C.B."/>
            <person name="Miyauchi S."/>
            <person name="Viragh M."/>
            <person name="Kuo A."/>
            <person name="Thoen E."/>
            <person name="Andreopoulos B."/>
            <person name="Lu D."/>
            <person name="Skrede I."/>
            <person name="Drula E."/>
            <person name="Henrissat B."/>
            <person name="Morin E."/>
            <person name="Kohler A."/>
            <person name="Barry K."/>
            <person name="LaButti K."/>
            <person name="Morin E."/>
            <person name="Salamov A."/>
            <person name="Lipzen A."/>
            <person name="Mereny Z."/>
            <person name="Hegedus B."/>
            <person name="Baldrian P."/>
            <person name="Stursova M."/>
            <person name="Weitz H."/>
            <person name="Taylor A."/>
            <person name="Grigoriev I.V."/>
            <person name="Nagy L.G."/>
            <person name="Martin F."/>
            <person name="Kauserud H."/>
        </authorList>
    </citation>
    <scope>NUCLEOTIDE SEQUENCE</scope>
    <source>
        <strain evidence="16">CBHHK188m</strain>
    </source>
</reference>
<keyword evidence="9 14" id="KW-0560">Oxidoreductase</keyword>
<evidence type="ECO:0000256" key="9">
    <source>
        <dbReference type="ARBA" id="ARBA00023002"/>
    </source>
</evidence>